<dbReference type="EC" id="2.5.1.-" evidence="7"/>
<dbReference type="CDD" id="cd00685">
    <property type="entry name" value="Trans_IPPS_HT"/>
    <property type="match status" value="1"/>
</dbReference>
<dbReference type="EMBL" id="JBHTON010000045">
    <property type="protein sequence ID" value="MFD1485845.1"/>
    <property type="molecule type" value="Genomic_DNA"/>
</dbReference>
<comment type="similarity">
    <text evidence="2 6">Belongs to the FPP/GGPP synthase family.</text>
</comment>
<dbReference type="Gene3D" id="1.10.600.10">
    <property type="entry name" value="Farnesyl Diphosphate Synthase"/>
    <property type="match status" value="1"/>
</dbReference>
<sequence length="319" mass="34770">MIHPLWHAYPVIYRQLQQVQTLLADRTHCRVPAVDARIQAQVHAGGKMLRAGSLLLFARFGQADAHEERQLIHAAAAIETLHLATLVHDDVLDQAATRRGEATVADAVGNRAAIYAGDFLFSVYFELLAEVAPDVGNVSVNAQAMRRIFLGELDQNGPVPGAMTLHRYLRQIGGKTAALFKLACYQGALLGECLPRQQHAAASFGYYLGMGFQMQDDVLDVAGNPQKMRKPAFEDLHNGIVNLPHLCALAVDDGTLKQYLAAGDLTHAAQVIKETGVAPAQALANRYIDKALTSLQQLPDTPTRLALETLTRRQAGRKD</sequence>
<gene>
    <name evidence="7" type="ORF">ACFQ5J_11470</name>
</gene>
<protein>
    <submittedName>
        <fullName evidence="7">Polyprenyl synthetase family protein</fullName>
        <ecNumber evidence="7">2.5.1.-</ecNumber>
    </submittedName>
</protein>
<keyword evidence="4" id="KW-0479">Metal-binding</keyword>
<dbReference type="SFLD" id="SFLDS00005">
    <property type="entry name" value="Isoprenoid_Synthase_Type_I"/>
    <property type="match status" value="1"/>
</dbReference>
<dbReference type="PANTHER" id="PTHR12001">
    <property type="entry name" value="GERANYLGERANYL PYROPHOSPHATE SYNTHASE"/>
    <property type="match status" value="1"/>
</dbReference>
<accession>A0ABW4EB87</accession>
<dbReference type="PROSITE" id="PS00444">
    <property type="entry name" value="POLYPRENYL_SYNTHASE_2"/>
    <property type="match status" value="1"/>
</dbReference>
<evidence type="ECO:0000256" key="5">
    <source>
        <dbReference type="ARBA" id="ARBA00022842"/>
    </source>
</evidence>
<reference evidence="8" key="1">
    <citation type="journal article" date="2019" name="Int. J. Syst. Evol. Microbiol.">
        <title>The Global Catalogue of Microorganisms (GCM) 10K type strain sequencing project: providing services to taxonomists for standard genome sequencing and annotation.</title>
        <authorList>
            <consortium name="The Broad Institute Genomics Platform"/>
            <consortium name="The Broad Institute Genome Sequencing Center for Infectious Disease"/>
            <person name="Wu L."/>
            <person name="Ma J."/>
        </authorList>
    </citation>
    <scope>NUCLEOTIDE SEQUENCE [LARGE SCALE GENOMIC DNA]</scope>
    <source>
        <strain evidence="8">CCM 8903</strain>
    </source>
</reference>
<evidence type="ECO:0000313" key="7">
    <source>
        <dbReference type="EMBL" id="MFD1485845.1"/>
    </source>
</evidence>
<evidence type="ECO:0000313" key="8">
    <source>
        <dbReference type="Proteomes" id="UP001597252"/>
    </source>
</evidence>
<evidence type="ECO:0000256" key="3">
    <source>
        <dbReference type="ARBA" id="ARBA00022679"/>
    </source>
</evidence>
<name>A0ABW4EB87_9LACO</name>
<evidence type="ECO:0000256" key="1">
    <source>
        <dbReference type="ARBA" id="ARBA00001946"/>
    </source>
</evidence>
<keyword evidence="3 6" id="KW-0808">Transferase</keyword>
<evidence type="ECO:0000256" key="2">
    <source>
        <dbReference type="ARBA" id="ARBA00006706"/>
    </source>
</evidence>
<dbReference type="SUPFAM" id="SSF48576">
    <property type="entry name" value="Terpenoid synthases"/>
    <property type="match status" value="1"/>
</dbReference>
<keyword evidence="8" id="KW-1185">Reference proteome</keyword>
<dbReference type="GO" id="GO:0016740">
    <property type="term" value="F:transferase activity"/>
    <property type="evidence" value="ECO:0007669"/>
    <property type="project" value="UniProtKB-KW"/>
</dbReference>
<dbReference type="Pfam" id="PF00348">
    <property type="entry name" value="polyprenyl_synt"/>
    <property type="match status" value="1"/>
</dbReference>
<dbReference type="InterPro" id="IPR008949">
    <property type="entry name" value="Isoprenoid_synthase_dom_sf"/>
</dbReference>
<evidence type="ECO:0000256" key="4">
    <source>
        <dbReference type="ARBA" id="ARBA00022723"/>
    </source>
</evidence>
<keyword evidence="5" id="KW-0460">Magnesium</keyword>
<dbReference type="PANTHER" id="PTHR12001:SF69">
    <property type="entry name" value="ALL TRANS-POLYPRENYL-DIPHOSPHATE SYNTHASE PDSS1"/>
    <property type="match status" value="1"/>
</dbReference>
<dbReference type="RefSeq" id="WP_125753875.1">
    <property type="nucleotide sequence ID" value="NZ_JBHTON010000045.1"/>
</dbReference>
<evidence type="ECO:0000256" key="6">
    <source>
        <dbReference type="RuleBase" id="RU004466"/>
    </source>
</evidence>
<dbReference type="PROSITE" id="PS00723">
    <property type="entry name" value="POLYPRENYL_SYNTHASE_1"/>
    <property type="match status" value="1"/>
</dbReference>
<dbReference type="Proteomes" id="UP001597252">
    <property type="component" value="Unassembled WGS sequence"/>
</dbReference>
<organism evidence="7 8">
    <name type="scientific">Lacticaseibacillus baoqingensis</name>
    <dbReference type="NCBI Taxonomy" id="2486013"/>
    <lineage>
        <taxon>Bacteria</taxon>
        <taxon>Bacillati</taxon>
        <taxon>Bacillota</taxon>
        <taxon>Bacilli</taxon>
        <taxon>Lactobacillales</taxon>
        <taxon>Lactobacillaceae</taxon>
        <taxon>Lacticaseibacillus</taxon>
    </lineage>
</organism>
<dbReference type="InterPro" id="IPR033749">
    <property type="entry name" value="Polyprenyl_synt_CS"/>
</dbReference>
<comment type="cofactor">
    <cofactor evidence="1">
        <name>Mg(2+)</name>
        <dbReference type="ChEBI" id="CHEBI:18420"/>
    </cofactor>
</comment>
<proteinExistence type="inferred from homology"/>
<comment type="caution">
    <text evidence="7">The sequence shown here is derived from an EMBL/GenBank/DDBJ whole genome shotgun (WGS) entry which is preliminary data.</text>
</comment>
<dbReference type="InterPro" id="IPR000092">
    <property type="entry name" value="Polyprenyl_synt"/>
</dbReference>